<accession>A0A9R1V398</accession>
<dbReference type="AlphaFoldDB" id="A0A9R1V398"/>
<dbReference type="Proteomes" id="UP000235145">
    <property type="component" value="Unassembled WGS sequence"/>
</dbReference>
<evidence type="ECO:0000313" key="1">
    <source>
        <dbReference type="EMBL" id="KAJ0197471.1"/>
    </source>
</evidence>
<name>A0A9R1V398_LACSA</name>
<evidence type="ECO:0000313" key="2">
    <source>
        <dbReference type="Proteomes" id="UP000235145"/>
    </source>
</evidence>
<keyword evidence="2" id="KW-1185">Reference proteome</keyword>
<gene>
    <name evidence="1" type="ORF">LSAT_V11C700376860</name>
</gene>
<sequence>MSLVKEGGGMTYQVPFLTPTNYLMWAVKVNSIMDEYDIWETVELKALGEASDQMKSKQALAFLHGVANGELHRPKVSVTWVENTVFGSESGDTGSTCNLKKGA</sequence>
<protein>
    <recommendedName>
        <fullName evidence="3">DUF4219 domain-containing protein</fullName>
    </recommendedName>
</protein>
<organism evidence="1 2">
    <name type="scientific">Lactuca sativa</name>
    <name type="common">Garden lettuce</name>
    <dbReference type="NCBI Taxonomy" id="4236"/>
    <lineage>
        <taxon>Eukaryota</taxon>
        <taxon>Viridiplantae</taxon>
        <taxon>Streptophyta</taxon>
        <taxon>Embryophyta</taxon>
        <taxon>Tracheophyta</taxon>
        <taxon>Spermatophyta</taxon>
        <taxon>Magnoliopsida</taxon>
        <taxon>eudicotyledons</taxon>
        <taxon>Gunneridae</taxon>
        <taxon>Pentapetalae</taxon>
        <taxon>asterids</taxon>
        <taxon>campanulids</taxon>
        <taxon>Asterales</taxon>
        <taxon>Asteraceae</taxon>
        <taxon>Cichorioideae</taxon>
        <taxon>Cichorieae</taxon>
        <taxon>Lactucinae</taxon>
        <taxon>Lactuca</taxon>
    </lineage>
</organism>
<comment type="caution">
    <text evidence="1">The sequence shown here is derived from an EMBL/GenBank/DDBJ whole genome shotgun (WGS) entry which is preliminary data.</text>
</comment>
<dbReference type="EMBL" id="NBSK02000007">
    <property type="protein sequence ID" value="KAJ0197471.1"/>
    <property type="molecule type" value="Genomic_DNA"/>
</dbReference>
<proteinExistence type="predicted"/>
<evidence type="ECO:0008006" key="3">
    <source>
        <dbReference type="Google" id="ProtNLM"/>
    </source>
</evidence>
<reference evidence="1 2" key="1">
    <citation type="journal article" date="2017" name="Nat. Commun.">
        <title>Genome assembly with in vitro proximity ligation data and whole-genome triplication in lettuce.</title>
        <authorList>
            <person name="Reyes-Chin-Wo S."/>
            <person name="Wang Z."/>
            <person name="Yang X."/>
            <person name="Kozik A."/>
            <person name="Arikit S."/>
            <person name="Song C."/>
            <person name="Xia L."/>
            <person name="Froenicke L."/>
            <person name="Lavelle D.O."/>
            <person name="Truco M.J."/>
            <person name="Xia R."/>
            <person name="Zhu S."/>
            <person name="Xu C."/>
            <person name="Xu H."/>
            <person name="Xu X."/>
            <person name="Cox K."/>
            <person name="Korf I."/>
            <person name="Meyers B.C."/>
            <person name="Michelmore R.W."/>
        </authorList>
    </citation>
    <scope>NUCLEOTIDE SEQUENCE [LARGE SCALE GENOMIC DNA]</scope>
    <source>
        <strain evidence="2">cv. Salinas</strain>
        <tissue evidence="1">Seedlings</tissue>
    </source>
</reference>